<sequence length="282" mass="30662">MNDGGDIVRRLYESPPDGFVAARTAAVAEARRAGDVAAARHLAALKKPTVAAWIVNLVALQRPELLDELAGIADALRAAQRDLQGDQMRELSLHRRRFVTSLVEAARRLAVEAGTPGAKLPLAEVEATFTAALAEPEIAGQIRSGRLIRAVSYAGFGEVPRPRLRLLTGLSPAPALPPAPSLVRDETAQRRRELEREMTAAEDAEKRADLRVTRAEQAERDAEHLVEDLEAELAELDRRRAEAVADVARRRLGRRTAEREAATARRAVGEAQAALDDLSGHQ</sequence>
<dbReference type="Proteomes" id="UP000198688">
    <property type="component" value="Chromosome I"/>
</dbReference>
<dbReference type="STRING" id="113562.SAMN04489716_7620"/>
<protein>
    <submittedName>
        <fullName evidence="2">Uncharacterized protein</fullName>
    </submittedName>
</protein>
<feature type="compositionally biased region" description="Basic and acidic residues" evidence="1">
    <location>
        <begin position="254"/>
        <end position="263"/>
    </location>
</feature>
<feature type="compositionally biased region" description="Low complexity" evidence="1">
    <location>
        <begin position="264"/>
        <end position="275"/>
    </location>
</feature>
<name>A0A1H2D106_9ACTN</name>
<evidence type="ECO:0000313" key="3">
    <source>
        <dbReference type="Proteomes" id="UP000198688"/>
    </source>
</evidence>
<evidence type="ECO:0000313" key="2">
    <source>
        <dbReference type="EMBL" id="SDT76435.1"/>
    </source>
</evidence>
<accession>A0A1H2D106</accession>
<feature type="region of interest" description="Disordered" evidence="1">
    <location>
        <begin position="254"/>
        <end position="282"/>
    </location>
</feature>
<dbReference type="AlphaFoldDB" id="A0A1H2D106"/>
<dbReference type="RefSeq" id="WP_092552469.1">
    <property type="nucleotide sequence ID" value="NZ_BOMJ01000026.1"/>
</dbReference>
<gene>
    <name evidence="2" type="ORF">SAMN04489716_7620</name>
</gene>
<proteinExistence type="predicted"/>
<reference evidence="2 3" key="1">
    <citation type="submission" date="2016-10" db="EMBL/GenBank/DDBJ databases">
        <authorList>
            <person name="de Groot N.N."/>
        </authorList>
    </citation>
    <scope>NUCLEOTIDE SEQUENCE [LARGE SCALE GENOMIC DNA]</scope>
    <source>
        <strain evidence="2 3">DSM 43941</strain>
    </source>
</reference>
<keyword evidence="3" id="KW-1185">Reference proteome</keyword>
<dbReference type="EMBL" id="LT629758">
    <property type="protein sequence ID" value="SDT76435.1"/>
    <property type="molecule type" value="Genomic_DNA"/>
</dbReference>
<evidence type="ECO:0000256" key="1">
    <source>
        <dbReference type="SAM" id="MobiDB-lite"/>
    </source>
</evidence>
<feature type="region of interest" description="Disordered" evidence="1">
    <location>
        <begin position="171"/>
        <end position="205"/>
    </location>
</feature>
<dbReference type="OrthoDB" id="3541690at2"/>
<organism evidence="2 3">
    <name type="scientific">Actinoplanes derwentensis</name>
    <dbReference type="NCBI Taxonomy" id="113562"/>
    <lineage>
        <taxon>Bacteria</taxon>
        <taxon>Bacillati</taxon>
        <taxon>Actinomycetota</taxon>
        <taxon>Actinomycetes</taxon>
        <taxon>Micromonosporales</taxon>
        <taxon>Micromonosporaceae</taxon>
        <taxon>Actinoplanes</taxon>
    </lineage>
</organism>
<feature type="compositionally biased region" description="Basic and acidic residues" evidence="1">
    <location>
        <begin position="183"/>
        <end position="205"/>
    </location>
</feature>